<reference evidence="1 2" key="1">
    <citation type="submission" date="2012-02" db="EMBL/GenBank/DDBJ databases">
        <title>The Genome Sequence of Bacteroides cellulosilyticus CL02T12C19.</title>
        <authorList>
            <consortium name="The Broad Institute Genome Sequencing Platform"/>
            <person name="Earl A."/>
            <person name="Ward D."/>
            <person name="Feldgarden M."/>
            <person name="Gevers D."/>
            <person name="Zitomersky N.L."/>
            <person name="Coyne M.J."/>
            <person name="Comstock L.E."/>
            <person name="Young S.K."/>
            <person name="Zeng Q."/>
            <person name="Gargeya S."/>
            <person name="Fitzgerald M."/>
            <person name="Haas B."/>
            <person name="Abouelleil A."/>
            <person name="Alvarado L."/>
            <person name="Arachchi H.M."/>
            <person name="Berlin A."/>
            <person name="Chapman S.B."/>
            <person name="Gearin G."/>
            <person name="Goldberg J."/>
            <person name="Griggs A."/>
            <person name="Gujja S."/>
            <person name="Hansen M."/>
            <person name="Heiman D."/>
            <person name="Howarth C."/>
            <person name="Larimer J."/>
            <person name="Lui A."/>
            <person name="MacDonald P.J.P."/>
            <person name="McCowen C."/>
            <person name="Montmayeur A."/>
            <person name="Murphy C."/>
            <person name="Neiman D."/>
            <person name="Pearson M."/>
            <person name="Priest M."/>
            <person name="Roberts A."/>
            <person name="Saif S."/>
            <person name="Shea T."/>
            <person name="Sisk P."/>
            <person name="Stolte C."/>
            <person name="Sykes S."/>
            <person name="Wortman J."/>
            <person name="Nusbaum C."/>
            <person name="Birren B."/>
        </authorList>
    </citation>
    <scope>NUCLEOTIDE SEQUENCE [LARGE SCALE GENOMIC DNA]</scope>
    <source>
        <strain evidence="1 2">CL02T12C19</strain>
    </source>
</reference>
<dbReference type="HOGENOM" id="CLU_215911_0_0_10"/>
<keyword evidence="2" id="KW-1185">Reference proteome</keyword>
<gene>
    <name evidence="1" type="ORF">HMPREF1062_04047</name>
</gene>
<dbReference type="EMBL" id="AGXG01000088">
    <property type="protein sequence ID" value="EIY26854.1"/>
    <property type="molecule type" value="Genomic_DNA"/>
</dbReference>
<organism evidence="1 2">
    <name type="scientific">Bacteroides cellulosilyticus CL02T12C19</name>
    <dbReference type="NCBI Taxonomy" id="997874"/>
    <lineage>
        <taxon>Bacteria</taxon>
        <taxon>Pseudomonadati</taxon>
        <taxon>Bacteroidota</taxon>
        <taxon>Bacteroidia</taxon>
        <taxon>Bacteroidales</taxon>
        <taxon>Bacteroidaceae</taxon>
        <taxon>Bacteroides</taxon>
    </lineage>
</organism>
<evidence type="ECO:0000313" key="1">
    <source>
        <dbReference type="EMBL" id="EIY26854.1"/>
    </source>
</evidence>
<dbReference type="PATRIC" id="fig|997874.3.peg.4142"/>
<evidence type="ECO:0000313" key="2">
    <source>
        <dbReference type="Proteomes" id="UP000003741"/>
    </source>
</evidence>
<protein>
    <submittedName>
        <fullName evidence="1">Uncharacterized protein</fullName>
    </submittedName>
</protein>
<name>I9F1X1_9BACE</name>
<dbReference type="Proteomes" id="UP000003741">
    <property type="component" value="Unassembled WGS sequence"/>
</dbReference>
<sequence>MKEIKEQLENLGYDYAVAIATKSEIENGAACGQLAIIAE</sequence>
<dbReference type="AlphaFoldDB" id="I9F1X1"/>
<proteinExistence type="predicted"/>
<accession>I9F1X1</accession>
<comment type="caution">
    <text evidence="1">The sequence shown here is derived from an EMBL/GenBank/DDBJ whole genome shotgun (WGS) entry which is preliminary data.</text>
</comment>